<feature type="compositionally biased region" description="Low complexity" evidence="1">
    <location>
        <begin position="330"/>
        <end position="344"/>
    </location>
</feature>
<proteinExistence type="predicted"/>
<protein>
    <recommendedName>
        <fullName evidence="4">Cell envelope biogenesis protein OmpA</fullName>
    </recommendedName>
</protein>
<gene>
    <name evidence="2" type="ORF">CCGE525_13975</name>
</gene>
<dbReference type="AlphaFoldDB" id="A0A387FVA6"/>
<organism evidence="2 3">
    <name type="scientific">Rhizobium jaguaris</name>
    <dbReference type="NCBI Taxonomy" id="1312183"/>
    <lineage>
        <taxon>Bacteria</taxon>
        <taxon>Pseudomonadati</taxon>
        <taxon>Pseudomonadota</taxon>
        <taxon>Alphaproteobacteria</taxon>
        <taxon>Hyphomicrobiales</taxon>
        <taxon>Rhizobiaceae</taxon>
        <taxon>Rhizobium/Agrobacterium group</taxon>
        <taxon>Rhizobium</taxon>
    </lineage>
</organism>
<evidence type="ECO:0000313" key="3">
    <source>
        <dbReference type="Proteomes" id="UP000282195"/>
    </source>
</evidence>
<sequence length="388" mass="41376">MFQTAFTLTLTQFARTLTLPERLQRSPVRNLTLEALRQRNTALDALFYDVKVITPEEAFYISGSLAAEGSIMIVPPSGGAKLTLCETLEEFVVRGGQEARALAAAGIGGSALGAAAFARNVANAIGAPVAVVVSGYGLADIITEAFGGHFFFGHLKGLRPIFEILDDLAGRPQFGVADENGGEIAARSSLNTRTVRALLADPRLSFRLLAGHSKGNLVISAALHDLCEEDEARAAQLAETVKIITVGTRIAMPPTFSDVVDVIGEWDWFGEMNSRPFIPADQRIPHAWHHTNTDLNGHLPVTSVLKQILATAATSEKPETAPALHVVAKPEASAAATTETVVPSPTEPPMRRPATIKKVKEAFSNGTLPDVPPMQADFSGETQPPKPH</sequence>
<accession>A0A387FVA6</accession>
<evidence type="ECO:0008006" key="4">
    <source>
        <dbReference type="Google" id="ProtNLM"/>
    </source>
</evidence>
<evidence type="ECO:0000256" key="1">
    <source>
        <dbReference type="SAM" id="MobiDB-lite"/>
    </source>
</evidence>
<dbReference type="EMBL" id="CP032694">
    <property type="protein sequence ID" value="AYG59791.1"/>
    <property type="molecule type" value="Genomic_DNA"/>
</dbReference>
<feature type="region of interest" description="Disordered" evidence="1">
    <location>
        <begin position="330"/>
        <end position="388"/>
    </location>
</feature>
<dbReference type="RefSeq" id="WP_120704796.1">
    <property type="nucleotide sequence ID" value="NZ_CP032694.1"/>
</dbReference>
<name>A0A387FVA6_9HYPH</name>
<dbReference type="KEGG" id="rjg:CCGE525_13975"/>
<dbReference type="OrthoDB" id="7375665at2"/>
<evidence type="ECO:0000313" key="2">
    <source>
        <dbReference type="EMBL" id="AYG59791.1"/>
    </source>
</evidence>
<reference evidence="2 3" key="1">
    <citation type="submission" date="2018-10" db="EMBL/GenBank/DDBJ databases">
        <title>Rhizobium etli, R. leguminosarum and a new Rhizobium genospecies from Phaseolus dumosus.</title>
        <authorList>
            <person name="Ramirez-Puebla S.T."/>
            <person name="Rogel-Hernandez M.A."/>
            <person name="Guerrero G."/>
            <person name="Ormeno-Orrillo E."/>
            <person name="Martinez-Romero J.C."/>
            <person name="Negrete-Yankelevich S."/>
            <person name="Martinez-Romero E."/>
        </authorList>
    </citation>
    <scope>NUCLEOTIDE SEQUENCE [LARGE SCALE GENOMIC DNA]</scope>
    <source>
        <strain evidence="2 3">CCGE525</strain>
    </source>
</reference>
<keyword evidence="3" id="KW-1185">Reference proteome</keyword>
<dbReference type="Proteomes" id="UP000282195">
    <property type="component" value="Chromosome"/>
</dbReference>